<dbReference type="InterPro" id="IPR002185">
    <property type="entry name" value="Dopamine_D4_rcpt"/>
</dbReference>
<keyword evidence="8 10" id="KW-0675">Receptor</keyword>
<dbReference type="InterPro" id="IPR000276">
    <property type="entry name" value="GPCR_Rhodpsn"/>
</dbReference>
<feature type="non-terminal residue" evidence="14">
    <location>
        <position position="545"/>
    </location>
</feature>
<evidence type="ECO:0000256" key="3">
    <source>
        <dbReference type="ARBA" id="ARBA00022692"/>
    </source>
</evidence>
<evidence type="ECO:0000256" key="12">
    <source>
        <dbReference type="SAM" id="Phobius"/>
    </source>
</evidence>
<evidence type="ECO:0000313" key="15">
    <source>
        <dbReference type="Proteomes" id="UP000824540"/>
    </source>
</evidence>
<feature type="transmembrane region" description="Helical" evidence="12">
    <location>
        <begin position="225"/>
        <end position="244"/>
    </location>
</feature>
<evidence type="ECO:0000256" key="2">
    <source>
        <dbReference type="ARBA" id="ARBA00022475"/>
    </source>
</evidence>
<evidence type="ECO:0000256" key="1">
    <source>
        <dbReference type="ARBA" id="ARBA00004651"/>
    </source>
</evidence>
<dbReference type="GO" id="GO:0051967">
    <property type="term" value="P:negative regulation of synaptic transmission, glutamatergic"/>
    <property type="evidence" value="ECO:0007669"/>
    <property type="project" value="TreeGrafter"/>
</dbReference>
<keyword evidence="2" id="KW-1003">Cell membrane</keyword>
<feature type="compositionally biased region" description="Low complexity" evidence="11">
    <location>
        <begin position="11"/>
        <end position="20"/>
    </location>
</feature>
<dbReference type="PRINTS" id="PR00569">
    <property type="entry name" value="DOPAMINED4R"/>
</dbReference>
<proteinExistence type="inferred from homology"/>
<dbReference type="EMBL" id="JAFBMS010000668">
    <property type="protein sequence ID" value="KAG9330285.1"/>
    <property type="molecule type" value="Genomic_DNA"/>
</dbReference>
<keyword evidence="4 12" id="KW-1133">Transmembrane helix</keyword>
<dbReference type="GO" id="GO:0004930">
    <property type="term" value="F:G protein-coupled receptor activity"/>
    <property type="evidence" value="ECO:0007669"/>
    <property type="project" value="UniProtKB-KW"/>
</dbReference>
<keyword evidence="15" id="KW-1185">Reference proteome</keyword>
<feature type="region of interest" description="Disordered" evidence="11">
    <location>
        <begin position="368"/>
        <end position="449"/>
    </location>
</feature>
<reference evidence="14" key="1">
    <citation type="thesis" date="2021" institute="BYU ScholarsArchive" country="Provo, UT, USA">
        <title>Applications of and Algorithms for Genome Assembly and Genomic Analyses with an Emphasis on Marine Teleosts.</title>
        <authorList>
            <person name="Pickett B.D."/>
        </authorList>
    </citation>
    <scope>NUCLEOTIDE SEQUENCE</scope>
    <source>
        <strain evidence="14">HI-2016</strain>
    </source>
</reference>
<accession>A0A8T2MQE7</accession>
<feature type="transmembrane region" description="Helical" evidence="12">
    <location>
        <begin position="185"/>
        <end position="205"/>
    </location>
</feature>
<evidence type="ECO:0000259" key="13">
    <source>
        <dbReference type="PROSITE" id="PS50262"/>
    </source>
</evidence>
<dbReference type="AlphaFoldDB" id="A0A8T2MQE7"/>
<evidence type="ECO:0000256" key="9">
    <source>
        <dbReference type="ARBA" id="ARBA00023224"/>
    </source>
</evidence>
<dbReference type="Pfam" id="PF00001">
    <property type="entry name" value="7tm_1"/>
    <property type="match status" value="1"/>
</dbReference>
<dbReference type="GO" id="GO:0007195">
    <property type="term" value="P:adenylate cyclase-inhibiting dopamine receptor signaling pathway"/>
    <property type="evidence" value="ECO:0007669"/>
    <property type="project" value="InterPro"/>
</dbReference>
<dbReference type="GO" id="GO:0001591">
    <property type="term" value="F:dopamine neurotransmitter receptor activity, coupled via Gi/Go"/>
    <property type="evidence" value="ECO:0007669"/>
    <property type="project" value="TreeGrafter"/>
</dbReference>
<feature type="transmembrane region" description="Helical" evidence="12">
    <location>
        <begin position="265"/>
        <end position="285"/>
    </location>
</feature>
<dbReference type="GO" id="GO:0071875">
    <property type="term" value="P:adrenergic receptor signaling pathway"/>
    <property type="evidence" value="ECO:0007669"/>
    <property type="project" value="UniProtKB-ARBA"/>
</dbReference>
<dbReference type="SMART" id="SM01381">
    <property type="entry name" value="7TM_GPCR_Srsx"/>
    <property type="match status" value="1"/>
</dbReference>
<dbReference type="PRINTS" id="PR00242">
    <property type="entry name" value="DOPAMINER"/>
</dbReference>
<evidence type="ECO:0000256" key="11">
    <source>
        <dbReference type="SAM" id="MobiDB-lite"/>
    </source>
</evidence>
<evidence type="ECO:0000256" key="5">
    <source>
        <dbReference type="ARBA" id="ARBA00023040"/>
    </source>
</evidence>
<dbReference type="GO" id="GO:0005886">
    <property type="term" value="C:plasma membrane"/>
    <property type="evidence" value="ECO:0007669"/>
    <property type="project" value="UniProtKB-SubCell"/>
</dbReference>
<dbReference type="InterPro" id="IPR017452">
    <property type="entry name" value="GPCR_Rhodpsn_7TM"/>
</dbReference>
<dbReference type="GO" id="GO:0045202">
    <property type="term" value="C:synapse"/>
    <property type="evidence" value="ECO:0007669"/>
    <property type="project" value="GOC"/>
</dbReference>
<dbReference type="Gene3D" id="1.20.1070.10">
    <property type="entry name" value="Rhodopsin 7-helix transmembrane proteins"/>
    <property type="match status" value="1"/>
</dbReference>
<dbReference type="InterPro" id="IPR000929">
    <property type="entry name" value="Dopamine_rcpt"/>
</dbReference>
<comment type="similarity">
    <text evidence="10">Belongs to the G-protein coupled receptor 1 family.</text>
</comment>
<protein>
    <recommendedName>
        <fullName evidence="13">G-protein coupled receptors family 1 profile domain-containing protein</fullName>
    </recommendedName>
</protein>
<keyword evidence="5 10" id="KW-0297">G-protein coupled receptor</keyword>
<keyword evidence="9 10" id="KW-0807">Transducer</keyword>
<dbReference type="PROSITE" id="PS00237">
    <property type="entry name" value="G_PROTEIN_RECEP_F1_1"/>
    <property type="match status" value="1"/>
</dbReference>
<dbReference type="OrthoDB" id="10010417at2759"/>
<name>A0A8T2MQE7_9TELE</name>
<evidence type="ECO:0000256" key="7">
    <source>
        <dbReference type="ARBA" id="ARBA00023157"/>
    </source>
</evidence>
<evidence type="ECO:0000256" key="8">
    <source>
        <dbReference type="ARBA" id="ARBA00023170"/>
    </source>
</evidence>
<feature type="transmembrane region" description="Helical" evidence="12">
    <location>
        <begin position="148"/>
        <end position="173"/>
    </location>
</feature>
<sequence>MGQWLGKGDTPTLNSPPSSLVLSSMQCPSPIMPHIPHLSAGPLTQLQHCPAHFSRQLGHRCWLQLQQVLFLSLSDAGSSFSRSCSSPFQMLTPASADADSSFSRCWLQLQQVLFLSLSDADSSFIRSCFSVFQMLTPTLGYHAVQYNVLALVFGVPLILIIILGNVLVCLSVLTERSLKTATNYFIVSLAVADLLLAVLVLPLYVYSEFLGGMWTLSTHICDALMTMDVMLCTASILNLCAISVDRYIAVVVPLKYNRNQFSLRQLALISATWVLSFGVASPVIFGLNQVPGRNVTVCRLEDDSFVVYSSVCSFFLPCPIMLLLYYWMFRGLRRWSASRRSNLLCRERRFSLSLRGLRRHGRSKVKYLMPGLSPTTAEPPGHPPGLAMPDNDIDLVTTQMDSVSDMEGPERSRQGSPKQNGVQGHGHRGSGRGHGGSGRGTHSKSSRSTETQRGFVLLCSEYRDTVRLCASVFRVQRHSAALCFCIHAGVFLACWTPFFVVHVTKVLCVSCDIGPTLISVVTWLGYVNSAVNPIIYTAFNTEFRN</sequence>
<dbReference type="GO" id="GO:0043266">
    <property type="term" value="P:regulation of potassium ion transport"/>
    <property type="evidence" value="ECO:0007669"/>
    <property type="project" value="TreeGrafter"/>
</dbReference>
<organism evidence="14 15">
    <name type="scientific">Albula glossodonta</name>
    <name type="common">roundjaw bonefish</name>
    <dbReference type="NCBI Taxonomy" id="121402"/>
    <lineage>
        <taxon>Eukaryota</taxon>
        <taxon>Metazoa</taxon>
        <taxon>Chordata</taxon>
        <taxon>Craniata</taxon>
        <taxon>Vertebrata</taxon>
        <taxon>Euteleostomi</taxon>
        <taxon>Actinopterygii</taxon>
        <taxon>Neopterygii</taxon>
        <taxon>Teleostei</taxon>
        <taxon>Albuliformes</taxon>
        <taxon>Albulidae</taxon>
        <taxon>Albula</taxon>
    </lineage>
</organism>
<dbReference type="PANTHER" id="PTHR24248">
    <property type="entry name" value="ADRENERGIC RECEPTOR-RELATED G-PROTEIN COUPLED RECEPTOR"/>
    <property type="match status" value="1"/>
</dbReference>
<keyword evidence="6 12" id="KW-0472">Membrane</keyword>
<keyword evidence="7" id="KW-1015">Disulfide bond</keyword>
<feature type="region of interest" description="Disordered" evidence="11">
    <location>
        <begin position="1"/>
        <end position="20"/>
    </location>
</feature>
<dbReference type="PRINTS" id="PR00237">
    <property type="entry name" value="GPCRRHODOPSN"/>
</dbReference>
<dbReference type="GO" id="GO:0051481">
    <property type="term" value="P:negative regulation of cytosolic calcium ion concentration"/>
    <property type="evidence" value="ECO:0007669"/>
    <property type="project" value="TreeGrafter"/>
</dbReference>
<dbReference type="PANTHER" id="PTHR24248:SF145">
    <property type="entry name" value="DOPAMINE RECEPTOR D4 RELATED SEQUENCE"/>
    <property type="match status" value="1"/>
</dbReference>
<feature type="transmembrane region" description="Helical" evidence="12">
    <location>
        <begin position="305"/>
        <end position="329"/>
    </location>
</feature>
<dbReference type="FunFam" id="1.20.1070.10:FF:000066">
    <property type="entry name" value="Dopamine receptor D3"/>
    <property type="match status" value="1"/>
</dbReference>
<dbReference type="GO" id="GO:0060158">
    <property type="term" value="P:phospholipase C-activating dopamine receptor signaling pathway"/>
    <property type="evidence" value="ECO:0007669"/>
    <property type="project" value="TreeGrafter"/>
</dbReference>
<evidence type="ECO:0000256" key="10">
    <source>
        <dbReference type="RuleBase" id="RU000688"/>
    </source>
</evidence>
<dbReference type="SUPFAM" id="SSF81321">
    <property type="entry name" value="Family A G protein-coupled receptor-like"/>
    <property type="match status" value="1"/>
</dbReference>
<comment type="caution">
    <text evidence="14">The sequence shown here is derived from an EMBL/GenBank/DDBJ whole genome shotgun (WGS) entry which is preliminary data.</text>
</comment>
<comment type="subcellular location">
    <subcellularLocation>
        <location evidence="1">Cell membrane</location>
        <topology evidence="1">Multi-pass membrane protein</topology>
    </subcellularLocation>
</comment>
<feature type="domain" description="G-protein coupled receptors family 1 profile" evidence="13">
    <location>
        <begin position="164"/>
        <end position="536"/>
    </location>
</feature>
<dbReference type="Proteomes" id="UP000824540">
    <property type="component" value="Unassembled WGS sequence"/>
</dbReference>
<keyword evidence="3 10" id="KW-0812">Transmembrane</keyword>
<feature type="transmembrane region" description="Helical" evidence="12">
    <location>
        <begin position="480"/>
        <end position="501"/>
    </location>
</feature>
<evidence type="ECO:0000256" key="4">
    <source>
        <dbReference type="ARBA" id="ARBA00022989"/>
    </source>
</evidence>
<dbReference type="GO" id="GO:0014059">
    <property type="term" value="P:regulation of dopamine secretion"/>
    <property type="evidence" value="ECO:0007669"/>
    <property type="project" value="TreeGrafter"/>
</dbReference>
<evidence type="ECO:0000313" key="14">
    <source>
        <dbReference type="EMBL" id="KAG9330285.1"/>
    </source>
</evidence>
<dbReference type="PROSITE" id="PS50262">
    <property type="entry name" value="G_PROTEIN_RECEP_F1_2"/>
    <property type="match status" value="1"/>
</dbReference>
<evidence type="ECO:0000256" key="6">
    <source>
        <dbReference type="ARBA" id="ARBA00023136"/>
    </source>
</evidence>
<gene>
    <name evidence="14" type="ORF">JZ751_025875</name>
</gene>